<organism evidence="1 2">
    <name type="scientific">Paraphaeosphaeria sporulosa</name>
    <dbReference type="NCBI Taxonomy" id="1460663"/>
    <lineage>
        <taxon>Eukaryota</taxon>
        <taxon>Fungi</taxon>
        <taxon>Dikarya</taxon>
        <taxon>Ascomycota</taxon>
        <taxon>Pezizomycotina</taxon>
        <taxon>Dothideomycetes</taxon>
        <taxon>Pleosporomycetidae</taxon>
        <taxon>Pleosporales</taxon>
        <taxon>Massarineae</taxon>
        <taxon>Didymosphaeriaceae</taxon>
        <taxon>Paraphaeosphaeria</taxon>
    </lineage>
</organism>
<evidence type="ECO:0000313" key="2">
    <source>
        <dbReference type="Proteomes" id="UP000077069"/>
    </source>
</evidence>
<dbReference type="EMBL" id="KV441548">
    <property type="protein sequence ID" value="OAG11270.1"/>
    <property type="molecule type" value="Genomic_DNA"/>
</dbReference>
<evidence type="ECO:0000313" key="1">
    <source>
        <dbReference type="EMBL" id="OAG11270.1"/>
    </source>
</evidence>
<keyword evidence="2" id="KW-1185">Reference proteome</keyword>
<gene>
    <name evidence="1" type="ORF">CC84DRAFT_7179</name>
</gene>
<dbReference type="InParanoid" id="A0A177CWM7"/>
<dbReference type="AlphaFoldDB" id="A0A177CWM7"/>
<dbReference type="OrthoDB" id="2157530at2759"/>
<reference evidence="1 2" key="1">
    <citation type="submission" date="2016-05" db="EMBL/GenBank/DDBJ databases">
        <title>Comparative analysis of secretome profiles of manganese(II)-oxidizing ascomycete fungi.</title>
        <authorList>
            <consortium name="DOE Joint Genome Institute"/>
            <person name="Zeiner C.A."/>
            <person name="Purvine S.O."/>
            <person name="Zink E.M."/>
            <person name="Wu S."/>
            <person name="Pasa-Tolic L."/>
            <person name="Chaput D.L."/>
            <person name="Haridas S."/>
            <person name="Grigoriev I.V."/>
            <person name="Santelli C.M."/>
            <person name="Hansel C.M."/>
        </authorList>
    </citation>
    <scope>NUCLEOTIDE SEQUENCE [LARGE SCALE GENOMIC DNA]</scope>
    <source>
        <strain evidence="1 2">AP3s5-JAC2a</strain>
    </source>
</reference>
<proteinExistence type="predicted"/>
<name>A0A177CWM7_9PLEO</name>
<dbReference type="RefSeq" id="XP_018041635.1">
    <property type="nucleotide sequence ID" value="XM_018187142.1"/>
</dbReference>
<protein>
    <submittedName>
        <fullName evidence="1">Uncharacterized protein</fullName>
    </submittedName>
</protein>
<dbReference type="Proteomes" id="UP000077069">
    <property type="component" value="Unassembled WGS sequence"/>
</dbReference>
<accession>A0A177CWM7</accession>
<sequence>MGKFAMGVSAERRICTAMGGLIGMAPKYAKRGDRIAIMMGCDMAFVLGPNGENYGFVGAAFVEGLMKGEAIERVEQGELTLEMIRICWFNHKIQCMEQWDRMESIVFRATTFSRSFDL</sequence>
<dbReference type="Pfam" id="PF26639">
    <property type="entry name" value="Het-6_barrel"/>
    <property type="match status" value="1"/>
</dbReference>
<dbReference type="GeneID" id="28770628"/>